<evidence type="ECO:0000256" key="3">
    <source>
        <dbReference type="ARBA" id="ARBA00022457"/>
    </source>
</evidence>
<evidence type="ECO:0000256" key="12">
    <source>
        <dbReference type="ARBA" id="ARBA00038905"/>
    </source>
</evidence>
<evidence type="ECO:0000313" key="19">
    <source>
        <dbReference type="Proteomes" id="UP001249020"/>
    </source>
</evidence>
<evidence type="ECO:0000256" key="4">
    <source>
        <dbReference type="ARBA" id="ARBA00022705"/>
    </source>
</evidence>
<dbReference type="RefSeq" id="WP_311360788.1">
    <property type="nucleotide sequence ID" value="NZ_JAVRIE010000002.1"/>
</dbReference>
<dbReference type="AlphaFoldDB" id="A0AAW8QY22"/>
<evidence type="ECO:0000256" key="8">
    <source>
        <dbReference type="ARBA" id="ARBA00022842"/>
    </source>
</evidence>
<dbReference type="PANTHER" id="PTHR47707">
    <property type="entry name" value="8-OXO-DGTP DIPHOSPHATASE"/>
    <property type="match status" value="1"/>
</dbReference>
<dbReference type="GO" id="GO:0044716">
    <property type="term" value="F:8-oxo-GDP phosphatase activity"/>
    <property type="evidence" value="ECO:0007669"/>
    <property type="project" value="TreeGrafter"/>
</dbReference>
<dbReference type="GO" id="GO:0006281">
    <property type="term" value="P:DNA repair"/>
    <property type="evidence" value="ECO:0007669"/>
    <property type="project" value="UniProtKB-KW"/>
</dbReference>
<evidence type="ECO:0000256" key="14">
    <source>
        <dbReference type="ARBA" id="ARBA00041592"/>
    </source>
</evidence>
<evidence type="ECO:0000256" key="2">
    <source>
        <dbReference type="ARBA" id="ARBA00005582"/>
    </source>
</evidence>
<evidence type="ECO:0000259" key="17">
    <source>
        <dbReference type="PROSITE" id="PS51462"/>
    </source>
</evidence>
<evidence type="ECO:0000313" key="18">
    <source>
        <dbReference type="EMBL" id="MDT0581996.1"/>
    </source>
</evidence>
<dbReference type="GO" id="GO:0046872">
    <property type="term" value="F:metal ion binding"/>
    <property type="evidence" value="ECO:0007669"/>
    <property type="project" value="UniProtKB-KW"/>
</dbReference>
<dbReference type="CDD" id="cd03425">
    <property type="entry name" value="NUDIX_MutT_NudA_like"/>
    <property type="match status" value="1"/>
</dbReference>
<dbReference type="GO" id="GO:0006260">
    <property type="term" value="P:DNA replication"/>
    <property type="evidence" value="ECO:0007669"/>
    <property type="project" value="UniProtKB-KW"/>
</dbReference>
<evidence type="ECO:0000256" key="10">
    <source>
        <dbReference type="ARBA" id="ARBA00035861"/>
    </source>
</evidence>
<evidence type="ECO:0000256" key="5">
    <source>
        <dbReference type="ARBA" id="ARBA00022723"/>
    </source>
</evidence>
<evidence type="ECO:0000256" key="16">
    <source>
        <dbReference type="ARBA" id="ARBA00042798"/>
    </source>
</evidence>
<reference evidence="18 19" key="1">
    <citation type="submission" date="2023-09" db="EMBL/GenBank/DDBJ databases">
        <authorList>
            <person name="Rey-Velasco X."/>
        </authorList>
    </citation>
    <scope>NUCLEOTIDE SEQUENCE [LARGE SCALE GENOMIC DNA]</scope>
    <source>
        <strain evidence="18 19">W409</strain>
    </source>
</reference>
<keyword evidence="6" id="KW-0227">DNA damage</keyword>
<dbReference type="EMBL" id="JAVRIE010000002">
    <property type="protein sequence ID" value="MDT0581996.1"/>
    <property type="molecule type" value="Genomic_DNA"/>
</dbReference>
<name>A0AAW8QY22_9ALTE</name>
<keyword evidence="19" id="KW-1185">Reference proteome</keyword>
<proteinExistence type="inferred from homology"/>
<comment type="catalytic activity">
    <reaction evidence="11">
        <text>8-oxo-GTP + H2O = 8-oxo-GMP + diphosphate + H(+)</text>
        <dbReference type="Rhea" id="RHEA:67616"/>
        <dbReference type="ChEBI" id="CHEBI:15377"/>
        <dbReference type="ChEBI" id="CHEBI:15378"/>
        <dbReference type="ChEBI" id="CHEBI:33019"/>
        <dbReference type="ChEBI" id="CHEBI:143553"/>
        <dbReference type="ChEBI" id="CHEBI:145694"/>
    </reaction>
</comment>
<comment type="cofactor">
    <cofactor evidence="1">
        <name>Mg(2+)</name>
        <dbReference type="ChEBI" id="CHEBI:18420"/>
    </cofactor>
</comment>
<evidence type="ECO:0000256" key="7">
    <source>
        <dbReference type="ARBA" id="ARBA00022801"/>
    </source>
</evidence>
<dbReference type="GO" id="GO:0044715">
    <property type="term" value="F:8-oxo-dGDP phosphatase activity"/>
    <property type="evidence" value="ECO:0007669"/>
    <property type="project" value="TreeGrafter"/>
</dbReference>
<gene>
    <name evidence="18" type="ORF">RM544_05565</name>
</gene>
<comment type="catalytic activity">
    <reaction evidence="10">
        <text>8-oxo-dGTP + H2O = 8-oxo-dGMP + diphosphate + H(+)</text>
        <dbReference type="Rhea" id="RHEA:31575"/>
        <dbReference type="ChEBI" id="CHEBI:15377"/>
        <dbReference type="ChEBI" id="CHEBI:15378"/>
        <dbReference type="ChEBI" id="CHEBI:33019"/>
        <dbReference type="ChEBI" id="CHEBI:63224"/>
        <dbReference type="ChEBI" id="CHEBI:77896"/>
        <dbReference type="EC" id="3.6.1.55"/>
    </reaction>
</comment>
<accession>A0AAW8QY22</accession>
<comment type="similarity">
    <text evidence="2">Belongs to the Nudix hydrolase family.</text>
</comment>
<dbReference type="PROSITE" id="PS51462">
    <property type="entry name" value="NUDIX"/>
    <property type="match status" value="1"/>
</dbReference>
<keyword evidence="3" id="KW-0515">Mutator protein</keyword>
<feature type="domain" description="Nudix hydrolase" evidence="17">
    <location>
        <begin position="1"/>
        <end position="126"/>
    </location>
</feature>
<keyword evidence="9" id="KW-0234">DNA repair</keyword>
<evidence type="ECO:0000256" key="15">
    <source>
        <dbReference type="ARBA" id="ARBA00041979"/>
    </source>
</evidence>
<dbReference type="InterPro" id="IPR015797">
    <property type="entry name" value="NUDIX_hydrolase-like_dom_sf"/>
</dbReference>
<evidence type="ECO:0000256" key="1">
    <source>
        <dbReference type="ARBA" id="ARBA00001946"/>
    </source>
</evidence>
<evidence type="ECO:0000256" key="11">
    <source>
        <dbReference type="ARBA" id="ARBA00036904"/>
    </source>
</evidence>
<dbReference type="GO" id="GO:0008413">
    <property type="term" value="F:8-oxo-7,8-dihydroguanosine triphosphate pyrophosphatase activity"/>
    <property type="evidence" value="ECO:0007669"/>
    <property type="project" value="TreeGrafter"/>
</dbReference>
<sequence>MIEVVAAVIKEDGLVYCFKKGQAKYDYLSNKFEFPGGKVEAGEDHRQALRREINEELLTDIDVGEHLLSVEHNYPDFSIRLHFYTCTILRPIGRLTEHTQLVELPTEQLLELDWLPADVPAVNFLLKNAIAQ</sequence>
<keyword evidence="5" id="KW-0479">Metal-binding</keyword>
<dbReference type="GO" id="GO:0035539">
    <property type="term" value="F:8-oxo-7,8-dihydrodeoxyguanosine triphosphate pyrophosphatase activity"/>
    <property type="evidence" value="ECO:0007669"/>
    <property type="project" value="UniProtKB-EC"/>
</dbReference>
<dbReference type="Proteomes" id="UP001249020">
    <property type="component" value="Unassembled WGS sequence"/>
</dbReference>
<keyword evidence="8" id="KW-0460">Magnesium</keyword>
<dbReference type="SUPFAM" id="SSF55811">
    <property type="entry name" value="Nudix"/>
    <property type="match status" value="1"/>
</dbReference>
<keyword evidence="7 18" id="KW-0378">Hydrolase</keyword>
<comment type="caution">
    <text evidence="18">The sequence shown here is derived from an EMBL/GenBank/DDBJ whole genome shotgun (WGS) entry which is preliminary data.</text>
</comment>
<dbReference type="PANTHER" id="PTHR47707:SF1">
    <property type="entry name" value="NUDIX HYDROLASE FAMILY PROTEIN"/>
    <property type="match status" value="1"/>
</dbReference>
<evidence type="ECO:0000256" key="13">
    <source>
        <dbReference type="ARBA" id="ARBA00040794"/>
    </source>
</evidence>
<dbReference type="EC" id="3.6.1.55" evidence="12"/>
<organism evidence="18 19">
    <name type="scientific">Brumicola blandensis</name>
    <dbReference type="NCBI Taxonomy" id="3075611"/>
    <lineage>
        <taxon>Bacteria</taxon>
        <taxon>Pseudomonadati</taxon>
        <taxon>Pseudomonadota</taxon>
        <taxon>Gammaproteobacteria</taxon>
        <taxon>Alteromonadales</taxon>
        <taxon>Alteromonadaceae</taxon>
        <taxon>Brumicola</taxon>
    </lineage>
</organism>
<evidence type="ECO:0000256" key="6">
    <source>
        <dbReference type="ARBA" id="ARBA00022763"/>
    </source>
</evidence>
<evidence type="ECO:0000256" key="9">
    <source>
        <dbReference type="ARBA" id="ARBA00023204"/>
    </source>
</evidence>
<dbReference type="InterPro" id="IPR047127">
    <property type="entry name" value="MutT-like"/>
</dbReference>
<protein>
    <recommendedName>
        <fullName evidence="13">8-oxo-dGTP diphosphatase</fullName>
        <ecNumber evidence="12">3.6.1.55</ecNumber>
    </recommendedName>
    <alternativeName>
        <fullName evidence="16">7,8-dihydro-8-oxoguanine-triphosphatase</fullName>
    </alternativeName>
    <alternativeName>
        <fullName evidence="15">Mutator protein MutT</fullName>
    </alternativeName>
    <alternativeName>
        <fullName evidence="14">dGTP pyrophosphohydrolase</fullName>
    </alternativeName>
</protein>
<dbReference type="InterPro" id="IPR000086">
    <property type="entry name" value="NUDIX_hydrolase_dom"/>
</dbReference>
<dbReference type="Gene3D" id="3.90.79.10">
    <property type="entry name" value="Nucleoside Triphosphate Pyrophosphohydrolase"/>
    <property type="match status" value="1"/>
</dbReference>
<keyword evidence="4" id="KW-0235">DNA replication</keyword>
<dbReference type="Pfam" id="PF00293">
    <property type="entry name" value="NUDIX"/>
    <property type="match status" value="1"/>
</dbReference>